<evidence type="ECO:0000256" key="2">
    <source>
        <dbReference type="ARBA" id="ARBA00023043"/>
    </source>
</evidence>
<proteinExistence type="predicted"/>
<dbReference type="SUPFAM" id="SSF48403">
    <property type="entry name" value="Ankyrin repeat"/>
    <property type="match status" value="1"/>
</dbReference>
<dbReference type="InterPro" id="IPR036770">
    <property type="entry name" value="Ankyrin_rpt-contain_sf"/>
</dbReference>
<evidence type="ECO:0000256" key="4">
    <source>
        <dbReference type="PROSITE-ProRule" id="PRU00023"/>
    </source>
</evidence>
<reference evidence="7 8" key="1">
    <citation type="submission" date="2019-02" db="EMBL/GenBank/DDBJ databases">
        <title>Genome sequencing of the rare red list fungi Antrodiella citrinella (Flaviporus citrinellus).</title>
        <authorList>
            <person name="Buettner E."/>
            <person name="Kellner H."/>
        </authorList>
    </citation>
    <scope>NUCLEOTIDE SEQUENCE [LARGE SCALE GENOMIC DNA]</scope>
    <source>
        <strain evidence="7 8">DSM 108506</strain>
    </source>
</reference>
<evidence type="ECO:0000256" key="1">
    <source>
        <dbReference type="ARBA" id="ARBA00022737"/>
    </source>
</evidence>
<dbReference type="Gene3D" id="1.20.80.10">
    <property type="match status" value="1"/>
</dbReference>
<dbReference type="Pfam" id="PF00887">
    <property type="entry name" value="ACBP"/>
    <property type="match status" value="1"/>
</dbReference>
<feature type="compositionally biased region" description="Acidic residues" evidence="5">
    <location>
        <begin position="208"/>
        <end position="220"/>
    </location>
</feature>
<protein>
    <recommendedName>
        <fullName evidence="6">ACB domain-containing protein</fullName>
    </recommendedName>
</protein>
<feature type="repeat" description="ANK" evidence="4">
    <location>
        <begin position="278"/>
        <end position="310"/>
    </location>
</feature>
<dbReference type="InterPro" id="IPR035984">
    <property type="entry name" value="Acyl-CoA-binding_sf"/>
</dbReference>
<dbReference type="SUPFAM" id="SSF47027">
    <property type="entry name" value="Acyl-CoA binding protein"/>
    <property type="match status" value="1"/>
</dbReference>
<keyword evidence="3" id="KW-0446">Lipid-binding</keyword>
<dbReference type="GO" id="GO:0004525">
    <property type="term" value="F:ribonuclease III activity"/>
    <property type="evidence" value="ECO:0007669"/>
    <property type="project" value="InterPro"/>
</dbReference>
<feature type="domain" description="ACB" evidence="6">
    <location>
        <begin position="125"/>
        <end position="183"/>
    </location>
</feature>
<dbReference type="InterPro" id="IPR014352">
    <property type="entry name" value="FERM/acyl-CoA-bd_prot_sf"/>
</dbReference>
<name>A0A4S4N3E5_9APHY</name>
<sequence>MLFLHSAPSLESSHDYELIAERTLNTYILGEHVAPKWELGRVLKWSPVKVDPEVDSADGDFSRLSPKVSRSVGLYKVQGSAVEAVVGGIYHQHGGDITHRIFHTRILPHILLPGTAIGLNDVFHEHAMRLYGLFKYLTISHSPNSARPSIFNITGRAKWDAWKQTETTYGERDEEAEERYLQLARELGWVEGTQLNDAQKSSDAKPSEDDEDIWDNEETSEGSSGGGLGNHVSTMAAADAEDREAETLHGFAMTGDVEGLRAILQLQPTTDLNEVDEYGYTPLHLASDRGHLPVVQLLLTKDVDLDLKDPDEFTAIELARIAEHQDIVDLLQEVAAS</sequence>
<dbReference type="InterPro" id="IPR036389">
    <property type="entry name" value="RNase_III_sf"/>
</dbReference>
<keyword evidence="1" id="KW-0677">Repeat</keyword>
<comment type="caution">
    <text evidence="7">The sequence shown here is derived from an EMBL/GenBank/DDBJ whole genome shotgun (WGS) entry which is preliminary data.</text>
</comment>
<dbReference type="Gene3D" id="1.25.40.20">
    <property type="entry name" value="Ankyrin repeat-containing domain"/>
    <property type="match status" value="1"/>
</dbReference>
<evidence type="ECO:0000256" key="3">
    <source>
        <dbReference type="ARBA" id="ARBA00023121"/>
    </source>
</evidence>
<dbReference type="PROSITE" id="PS50088">
    <property type="entry name" value="ANK_REPEAT"/>
    <property type="match status" value="1"/>
</dbReference>
<dbReference type="PROSITE" id="PS50297">
    <property type="entry name" value="ANK_REP_REGION"/>
    <property type="match status" value="1"/>
</dbReference>
<evidence type="ECO:0000256" key="5">
    <source>
        <dbReference type="SAM" id="MobiDB-lite"/>
    </source>
</evidence>
<dbReference type="SMART" id="SM00248">
    <property type="entry name" value="ANK"/>
    <property type="match status" value="2"/>
</dbReference>
<keyword evidence="2 4" id="KW-0040">ANK repeat</keyword>
<feature type="region of interest" description="Disordered" evidence="5">
    <location>
        <begin position="192"/>
        <end position="232"/>
    </location>
</feature>
<evidence type="ECO:0000259" key="6">
    <source>
        <dbReference type="Pfam" id="PF00887"/>
    </source>
</evidence>
<dbReference type="GO" id="GO:0000062">
    <property type="term" value="F:fatty-acyl-CoA binding"/>
    <property type="evidence" value="ECO:0007669"/>
    <property type="project" value="InterPro"/>
</dbReference>
<evidence type="ECO:0000313" key="7">
    <source>
        <dbReference type="EMBL" id="THH33519.1"/>
    </source>
</evidence>
<dbReference type="Proteomes" id="UP000308730">
    <property type="component" value="Unassembled WGS sequence"/>
</dbReference>
<dbReference type="InterPro" id="IPR000582">
    <property type="entry name" value="Acyl-CoA-binding_protein"/>
</dbReference>
<dbReference type="PANTHER" id="PTHR24119">
    <property type="entry name" value="ACYL-COA-BINDING DOMAIN-CONTAINING PROTEIN 6"/>
    <property type="match status" value="1"/>
</dbReference>
<accession>A0A4S4N3E5</accession>
<keyword evidence="8" id="KW-1185">Reference proteome</keyword>
<dbReference type="PANTHER" id="PTHR24119:SF0">
    <property type="entry name" value="ACYL-COA-BINDING DOMAIN-CONTAINING PROTEIN 6"/>
    <property type="match status" value="1"/>
</dbReference>
<dbReference type="EMBL" id="SGPM01000005">
    <property type="protein sequence ID" value="THH33519.1"/>
    <property type="molecule type" value="Genomic_DNA"/>
</dbReference>
<gene>
    <name evidence="7" type="ORF">EUX98_g660</name>
</gene>
<dbReference type="OrthoDB" id="341259at2759"/>
<dbReference type="AlphaFoldDB" id="A0A4S4N3E5"/>
<dbReference type="Pfam" id="PF12796">
    <property type="entry name" value="Ank_2"/>
    <property type="match status" value="1"/>
</dbReference>
<dbReference type="InterPro" id="IPR002110">
    <property type="entry name" value="Ankyrin_rpt"/>
</dbReference>
<dbReference type="Gene3D" id="1.10.1520.10">
    <property type="entry name" value="Ribonuclease III domain"/>
    <property type="match status" value="1"/>
</dbReference>
<evidence type="ECO:0000313" key="8">
    <source>
        <dbReference type="Proteomes" id="UP000308730"/>
    </source>
</evidence>
<organism evidence="7 8">
    <name type="scientific">Antrodiella citrinella</name>
    <dbReference type="NCBI Taxonomy" id="2447956"/>
    <lineage>
        <taxon>Eukaryota</taxon>
        <taxon>Fungi</taxon>
        <taxon>Dikarya</taxon>
        <taxon>Basidiomycota</taxon>
        <taxon>Agaricomycotina</taxon>
        <taxon>Agaricomycetes</taxon>
        <taxon>Polyporales</taxon>
        <taxon>Steccherinaceae</taxon>
        <taxon>Antrodiella</taxon>
    </lineage>
</organism>
<dbReference type="GO" id="GO:0006396">
    <property type="term" value="P:RNA processing"/>
    <property type="evidence" value="ECO:0007669"/>
    <property type="project" value="InterPro"/>
</dbReference>